<dbReference type="Proteomes" id="UP000827092">
    <property type="component" value="Unassembled WGS sequence"/>
</dbReference>
<dbReference type="AlphaFoldDB" id="A0AAV6TST1"/>
<protein>
    <recommendedName>
        <fullName evidence="3">Bro-N domain-containing protein</fullName>
    </recommendedName>
</protein>
<organism evidence="1 2">
    <name type="scientific">Oedothorax gibbosus</name>
    <dbReference type="NCBI Taxonomy" id="931172"/>
    <lineage>
        <taxon>Eukaryota</taxon>
        <taxon>Metazoa</taxon>
        <taxon>Ecdysozoa</taxon>
        <taxon>Arthropoda</taxon>
        <taxon>Chelicerata</taxon>
        <taxon>Arachnida</taxon>
        <taxon>Araneae</taxon>
        <taxon>Araneomorphae</taxon>
        <taxon>Entelegynae</taxon>
        <taxon>Araneoidea</taxon>
        <taxon>Linyphiidae</taxon>
        <taxon>Erigoninae</taxon>
        <taxon>Oedothorax</taxon>
    </lineage>
</organism>
<proteinExistence type="predicted"/>
<sequence>MSLYQTTPLEIKTKGGKQNVNCTNVEGLFRILQSIPSKRVEQFKRWLAKVGYERLQEYENPELALKRIYADYAAKGYPQEWIQKRIESIAVRNQLTKEWGNRNISDHNNKYIEGREYAILTDVISEGTFGVKTKHHKEIKGLRKQPLRDHMTPNF</sequence>
<accession>A0AAV6TST1</accession>
<keyword evidence="2" id="KW-1185">Reference proteome</keyword>
<gene>
    <name evidence="1" type="ORF">JTE90_027133</name>
</gene>
<evidence type="ECO:0000313" key="2">
    <source>
        <dbReference type="Proteomes" id="UP000827092"/>
    </source>
</evidence>
<evidence type="ECO:0000313" key="1">
    <source>
        <dbReference type="EMBL" id="KAG8174662.1"/>
    </source>
</evidence>
<name>A0AAV6TST1_9ARAC</name>
<evidence type="ECO:0008006" key="3">
    <source>
        <dbReference type="Google" id="ProtNLM"/>
    </source>
</evidence>
<reference evidence="1 2" key="1">
    <citation type="journal article" date="2022" name="Nat. Ecol. Evol.">
        <title>A masculinizing supergene underlies an exaggerated male reproductive morph in a spider.</title>
        <authorList>
            <person name="Hendrickx F."/>
            <person name="De Corte Z."/>
            <person name="Sonet G."/>
            <person name="Van Belleghem S.M."/>
            <person name="Kostlbacher S."/>
            <person name="Vangestel C."/>
        </authorList>
    </citation>
    <scope>NUCLEOTIDE SEQUENCE [LARGE SCALE GENOMIC DNA]</scope>
    <source>
        <strain evidence="1">W744_W776</strain>
    </source>
</reference>
<dbReference type="EMBL" id="JAFNEN010001166">
    <property type="protein sequence ID" value="KAG8174662.1"/>
    <property type="molecule type" value="Genomic_DNA"/>
</dbReference>
<comment type="caution">
    <text evidence="1">The sequence shown here is derived from an EMBL/GenBank/DDBJ whole genome shotgun (WGS) entry which is preliminary data.</text>
</comment>